<feature type="transmembrane region" description="Helical" evidence="2">
    <location>
        <begin position="223"/>
        <end position="243"/>
    </location>
</feature>
<sequence>MNGSDVHSTLREMWDTRPARPREGRQIAGVAAAIARRYDIDPVLVRVGFVVAAFYGIGAALYIAGWVLLPDEPGPAISSGRRRLKPWLLILLGVAAVAGLGGVSHSHGGVLLPLAAVAALLFLLHRSRSGRGIAGPGRPAPTPEAPTTPTAADGSPQNAGVTPPAWDPLGAAPFAWDLPEPGPVPAAAPPRRSRVTPVTLAVALLAGGVTALVLLAAGGLTDLPVLFGVLLSVLGGGLVVGAFTRSGRGLIPVALLVGALTWGALAAPLDRIAAGPPQELQLAPTTPAALAPQYRNDVGSIELDLRQMDLTVPAGAPVTPVATSIDAGLGSVEIWVPRDADVRFTGESGLGSVEFDDQENDGPGAKLSVNDLGADGIASGRPIVLDVHAGVGSVEVHRG</sequence>
<comment type="caution">
    <text evidence="4">The sequence shown here is derived from an EMBL/GenBank/DDBJ whole genome shotgun (WGS) entry which is preliminary data.</text>
</comment>
<keyword evidence="2" id="KW-1133">Transmembrane helix</keyword>
<feature type="region of interest" description="Disordered" evidence="1">
    <location>
        <begin position="132"/>
        <end position="163"/>
    </location>
</feature>
<feature type="domain" description="Phage shock protein PspC N-terminal" evidence="3">
    <location>
        <begin position="17"/>
        <end position="72"/>
    </location>
</feature>
<dbReference type="InterPro" id="IPR007168">
    <property type="entry name" value="Phageshock_PspC_N"/>
</dbReference>
<dbReference type="Proteomes" id="UP001183202">
    <property type="component" value="Unassembled WGS sequence"/>
</dbReference>
<evidence type="ECO:0000313" key="4">
    <source>
        <dbReference type="EMBL" id="MDT0348707.1"/>
    </source>
</evidence>
<evidence type="ECO:0000313" key="5">
    <source>
        <dbReference type="Proteomes" id="UP001183202"/>
    </source>
</evidence>
<feature type="transmembrane region" description="Helical" evidence="2">
    <location>
        <begin position="198"/>
        <end position="217"/>
    </location>
</feature>
<feature type="transmembrane region" description="Helical" evidence="2">
    <location>
        <begin position="107"/>
        <end position="124"/>
    </location>
</feature>
<dbReference type="Pfam" id="PF04024">
    <property type="entry name" value="PspC"/>
    <property type="match status" value="1"/>
</dbReference>
<evidence type="ECO:0000256" key="1">
    <source>
        <dbReference type="SAM" id="MobiDB-lite"/>
    </source>
</evidence>
<keyword evidence="2" id="KW-0812">Transmembrane</keyword>
<accession>A0ABU2N450</accession>
<evidence type="ECO:0000259" key="3">
    <source>
        <dbReference type="Pfam" id="PF04024"/>
    </source>
</evidence>
<reference evidence="5" key="1">
    <citation type="submission" date="2023-07" db="EMBL/GenBank/DDBJ databases">
        <title>30 novel species of actinomycetes from the DSMZ collection.</title>
        <authorList>
            <person name="Nouioui I."/>
        </authorList>
    </citation>
    <scope>NUCLEOTIDE SEQUENCE [LARGE SCALE GENOMIC DNA]</scope>
    <source>
        <strain evidence="5">DSM 45834</strain>
    </source>
</reference>
<proteinExistence type="predicted"/>
<name>A0ABU2N450_9PSEU</name>
<dbReference type="EMBL" id="JAVREJ010000002">
    <property type="protein sequence ID" value="MDT0348707.1"/>
    <property type="molecule type" value="Genomic_DNA"/>
</dbReference>
<protein>
    <submittedName>
        <fullName evidence="4">PspC domain-containing protein</fullName>
    </submittedName>
</protein>
<dbReference type="RefSeq" id="WP_311554637.1">
    <property type="nucleotide sequence ID" value="NZ_JAVREJ010000002.1"/>
</dbReference>
<feature type="transmembrane region" description="Helical" evidence="2">
    <location>
        <begin position="250"/>
        <end position="269"/>
    </location>
</feature>
<keyword evidence="2" id="KW-0472">Membrane</keyword>
<keyword evidence="5" id="KW-1185">Reference proteome</keyword>
<evidence type="ECO:0000256" key="2">
    <source>
        <dbReference type="SAM" id="Phobius"/>
    </source>
</evidence>
<organism evidence="4 5">
    <name type="scientific">Pseudonocardia charpentierae</name>
    <dbReference type="NCBI Taxonomy" id="3075545"/>
    <lineage>
        <taxon>Bacteria</taxon>
        <taxon>Bacillati</taxon>
        <taxon>Actinomycetota</taxon>
        <taxon>Actinomycetes</taxon>
        <taxon>Pseudonocardiales</taxon>
        <taxon>Pseudonocardiaceae</taxon>
        <taxon>Pseudonocardia</taxon>
    </lineage>
</organism>
<gene>
    <name evidence="4" type="ORF">RM445_04130</name>
</gene>
<feature type="transmembrane region" description="Helical" evidence="2">
    <location>
        <begin position="84"/>
        <end position="101"/>
    </location>
</feature>
<feature type="transmembrane region" description="Helical" evidence="2">
    <location>
        <begin position="47"/>
        <end position="69"/>
    </location>
</feature>